<evidence type="ECO:0000313" key="4">
    <source>
        <dbReference type="Proteomes" id="UP001150238"/>
    </source>
</evidence>
<sequence>MHPRNAKLPAKPMGAPSKTHNNNRPVATPSDTSADPEILSRGQKRQLRRDRLRARLEIEKTRLIAEETNRIYEDAAKKWADLEAELRICIRNEMLDEVDMLYADNLKDRAWKMLTKFLQNMIGPDTHLYAHHKDSHHNYVEQLKILEQTHGDTLSIDHPDFPLSDTTFVYAPGTHIGIEEETLEILWEARITPWQAMNSHRRDCYIKTCNTLMEYTQSQNSKKHGTEKETNKDNQPLPRHGKMYAAGWHQTRGEKGKDIVYYTVQKGSTVTKLLDQKEKYERSTNNLADVAAEYAQGLQSLFPLGYKILTEFVQRNDLPSFAQLDLLHKGELVAMPFANSLTITHSDFSNYVHCDRDAIAVAYGWWWVGYRGHSKDSWKLSLDGSFDHNQVTGGSFLIAQHGIAIDFARAEGLVEIYWRGKNDHHVTLASNSPENVTRFGTSVQITQSGVGETSAKVLKYVMEF</sequence>
<protein>
    <recommendedName>
        <fullName evidence="2">Tet-like 2OG-Fe(II) oxygenase domain-containing protein</fullName>
    </recommendedName>
</protein>
<name>A0A9W9DE05_9AGAR</name>
<gene>
    <name evidence="3" type="ORF">C8J55DRAFT_493846</name>
</gene>
<reference evidence="3" key="2">
    <citation type="journal article" date="2023" name="Proc. Natl. Acad. Sci. U.S.A.">
        <title>A global phylogenomic analysis of the shiitake genus Lentinula.</title>
        <authorList>
            <person name="Sierra-Patev S."/>
            <person name="Min B."/>
            <person name="Naranjo-Ortiz M."/>
            <person name="Looney B."/>
            <person name="Konkel Z."/>
            <person name="Slot J.C."/>
            <person name="Sakamoto Y."/>
            <person name="Steenwyk J.L."/>
            <person name="Rokas A."/>
            <person name="Carro J."/>
            <person name="Camarero S."/>
            <person name="Ferreira P."/>
            <person name="Molpeceres G."/>
            <person name="Ruiz-Duenas F.J."/>
            <person name="Serrano A."/>
            <person name="Henrissat B."/>
            <person name="Drula E."/>
            <person name="Hughes K.W."/>
            <person name="Mata J.L."/>
            <person name="Ishikawa N.K."/>
            <person name="Vargas-Isla R."/>
            <person name="Ushijima S."/>
            <person name="Smith C.A."/>
            <person name="Donoghue J."/>
            <person name="Ahrendt S."/>
            <person name="Andreopoulos W."/>
            <person name="He G."/>
            <person name="LaButti K."/>
            <person name="Lipzen A."/>
            <person name="Ng V."/>
            <person name="Riley R."/>
            <person name="Sandor L."/>
            <person name="Barry K."/>
            <person name="Martinez A.T."/>
            <person name="Xiao Y."/>
            <person name="Gibbons J.G."/>
            <person name="Terashima K."/>
            <person name="Grigoriev I.V."/>
            <person name="Hibbett D."/>
        </authorList>
    </citation>
    <scope>NUCLEOTIDE SEQUENCE</scope>
    <source>
        <strain evidence="3">Sp2 HRB7682 ss15</strain>
    </source>
</reference>
<evidence type="ECO:0000313" key="3">
    <source>
        <dbReference type="EMBL" id="KAJ4464501.1"/>
    </source>
</evidence>
<dbReference type="AlphaFoldDB" id="A0A9W9DE05"/>
<dbReference type="Proteomes" id="UP001150238">
    <property type="component" value="Unassembled WGS sequence"/>
</dbReference>
<evidence type="ECO:0000256" key="1">
    <source>
        <dbReference type="SAM" id="MobiDB-lite"/>
    </source>
</evidence>
<accession>A0A9W9DE05</accession>
<organism evidence="3 4">
    <name type="scientific">Lentinula lateritia</name>
    <dbReference type="NCBI Taxonomy" id="40482"/>
    <lineage>
        <taxon>Eukaryota</taxon>
        <taxon>Fungi</taxon>
        <taxon>Dikarya</taxon>
        <taxon>Basidiomycota</taxon>
        <taxon>Agaricomycotina</taxon>
        <taxon>Agaricomycetes</taxon>
        <taxon>Agaricomycetidae</taxon>
        <taxon>Agaricales</taxon>
        <taxon>Marasmiineae</taxon>
        <taxon>Omphalotaceae</taxon>
        <taxon>Lentinula</taxon>
    </lineage>
</organism>
<dbReference type="Pfam" id="PF20515">
    <property type="entry name" value="2OG-FeII_Oxy_6"/>
    <property type="match status" value="1"/>
</dbReference>
<feature type="region of interest" description="Disordered" evidence="1">
    <location>
        <begin position="218"/>
        <end position="240"/>
    </location>
</feature>
<feature type="domain" description="Tet-like 2OG-Fe(II) oxygenase" evidence="2">
    <location>
        <begin position="207"/>
        <end position="430"/>
    </location>
</feature>
<proteinExistence type="predicted"/>
<evidence type="ECO:0000259" key="2">
    <source>
        <dbReference type="Pfam" id="PF20515"/>
    </source>
</evidence>
<dbReference type="EMBL" id="JANVFS010000058">
    <property type="protein sequence ID" value="KAJ4464501.1"/>
    <property type="molecule type" value="Genomic_DNA"/>
</dbReference>
<feature type="region of interest" description="Disordered" evidence="1">
    <location>
        <begin position="1"/>
        <end position="46"/>
    </location>
</feature>
<comment type="caution">
    <text evidence="3">The sequence shown here is derived from an EMBL/GenBank/DDBJ whole genome shotgun (WGS) entry which is preliminary data.</text>
</comment>
<dbReference type="InterPro" id="IPR046798">
    <property type="entry name" value="2OG-FeII_Oxy_6"/>
</dbReference>
<feature type="compositionally biased region" description="Polar residues" evidence="1">
    <location>
        <begin position="18"/>
        <end position="33"/>
    </location>
</feature>
<reference evidence="3" key="1">
    <citation type="submission" date="2022-08" db="EMBL/GenBank/DDBJ databases">
        <authorList>
            <consortium name="DOE Joint Genome Institute"/>
            <person name="Min B."/>
            <person name="Riley R."/>
            <person name="Sierra-Patev S."/>
            <person name="Naranjo-Ortiz M."/>
            <person name="Looney B."/>
            <person name="Konkel Z."/>
            <person name="Slot J.C."/>
            <person name="Sakamoto Y."/>
            <person name="Steenwyk J.L."/>
            <person name="Rokas A."/>
            <person name="Carro J."/>
            <person name="Camarero S."/>
            <person name="Ferreira P."/>
            <person name="Molpeceres G."/>
            <person name="Ruiz-Duenas F.J."/>
            <person name="Serrano A."/>
            <person name="Henrissat B."/>
            <person name="Drula E."/>
            <person name="Hughes K.W."/>
            <person name="Mata J.L."/>
            <person name="Ishikawa N.K."/>
            <person name="Vargas-Isla R."/>
            <person name="Ushijima S."/>
            <person name="Smith C.A."/>
            <person name="Ahrendt S."/>
            <person name="Andreopoulos W."/>
            <person name="He G."/>
            <person name="Labutti K."/>
            <person name="Lipzen A."/>
            <person name="Ng V."/>
            <person name="Sandor L."/>
            <person name="Barry K."/>
            <person name="Martinez A.T."/>
            <person name="Xiao Y."/>
            <person name="Gibbons J.G."/>
            <person name="Terashima K."/>
            <person name="Hibbett D.S."/>
            <person name="Grigoriev I.V."/>
        </authorList>
    </citation>
    <scope>NUCLEOTIDE SEQUENCE</scope>
    <source>
        <strain evidence="3">Sp2 HRB7682 ss15</strain>
    </source>
</reference>